<sequence>MTYFNHNNSNKPSLKTVSERKYNELKTQFNDLISNARLNEQLFKRFSEFESRLMESNDLKSLLKTMTTDFSEYFDIPFLKLVLEQDIFSHWHLAPVDLAQFEHVLTYNLSEHPELLVNPNGRLYMGATPKKISRELHIPINTLSFAQLPLVRNNKLIGMVNLGSPDSERFRPDMGTDFLERLTMIASLCFENACNMEQVRQLSLVDGLTQVCNRRAFDDILIQETSSAMRHQRHLACLFIDIDHFKRINDHYGHQVGDEALKQLAAQVKPLLRRSDHMARYGGEEFAILLPETNLSGAQVIAERIREVIADQEFHLLDQTLRMTLSIGVACMNGACDGGTSIEVLAQLLVKDADEQVYIAKKSGRNRVSCRMI</sequence>
<name>A0ABV7HDX0_9GAMM</name>
<dbReference type="CDD" id="cd01949">
    <property type="entry name" value="GGDEF"/>
    <property type="match status" value="1"/>
</dbReference>
<dbReference type="RefSeq" id="WP_386714728.1">
    <property type="nucleotide sequence ID" value="NZ_JBHRSZ010000001.1"/>
</dbReference>
<proteinExistence type="predicted"/>
<dbReference type="InterPro" id="IPR029787">
    <property type="entry name" value="Nucleotide_cyclase"/>
</dbReference>
<dbReference type="PROSITE" id="PS50887">
    <property type="entry name" value="GGDEF"/>
    <property type="match status" value="1"/>
</dbReference>
<dbReference type="Proteomes" id="UP001595476">
    <property type="component" value="Unassembled WGS sequence"/>
</dbReference>
<dbReference type="SUPFAM" id="SSF55781">
    <property type="entry name" value="GAF domain-like"/>
    <property type="match status" value="1"/>
</dbReference>
<dbReference type="EC" id="2.7.7.65" evidence="1"/>
<dbReference type="Pfam" id="PF00990">
    <property type="entry name" value="GGDEF"/>
    <property type="match status" value="1"/>
</dbReference>
<dbReference type="InterPro" id="IPR043128">
    <property type="entry name" value="Rev_trsase/Diguanyl_cyclase"/>
</dbReference>
<evidence type="ECO:0000259" key="3">
    <source>
        <dbReference type="PROSITE" id="PS50887"/>
    </source>
</evidence>
<dbReference type="InterPro" id="IPR029016">
    <property type="entry name" value="GAF-like_dom_sf"/>
</dbReference>
<evidence type="ECO:0000313" key="5">
    <source>
        <dbReference type="Proteomes" id="UP001595476"/>
    </source>
</evidence>
<dbReference type="Pfam" id="PF04340">
    <property type="entry name" value="DUF484"/>
    <property type="match status" value="1"/>
</dbReference>
<dbReference type="PANTHER" id="PTHR45138:SF9">
    <property type="entry name" value="DIGUANYLATE CYCLASE DGCM-RELATED"/>
    <property type="match status" value="1"/>
</dbReference>
<organism evidence="4 5">
    <name type="scientific">Litoribrevibacter euphylliae</name>
    <dbReference type="NCBI Taxonomy" id="1834034"/>
    <lineage>
        <taxon>Bacteria</taxon>
        <taxon>Pseudomonadati</taxon>
        <taxon>Pseudomonadota</taxon>
        <taxon>Gammaproteobacteria</taxon>
        <taxon>Oceanospirillales</taxon>
        <taxon>Oceanospirillaceae</taxon>
        <taxon>Litoribrevibacter</taxon>
    </lineage>
</organism>
<dbReference type="InterPro" id="IPR007435">
    <property type="entry name" value="DUF484"/>
</dbReference>
<protein>
    <recommendedName>
        <fullName evidence="1">diguanylate cyclase</fullName>
        <ecNumber evidence="1">2.7.7.65</ecNumber>
    </recommendedName>
</protein>
<dbReference type="Gene3D" id="3.30.450.40">
    <property type="match status" value="1"/>
</dbReference>
<accession>A0ABV7HDX0</accession>
<comment type="catalytic activity">
    <reaction evidence="2">
        <text>2 GTP = 3',3'-c-di-GMP + 2 diphosphate</text>
        <dbReference type="Rhea" id="RHEA:24898"/>
        <dbReference type="ChEBI" id="CHEBI:33019"/>
        <dbReference type="ChEBI" id="CHEBI:37565"/>
        <dbReference type="ChEBI" id="CHEBI:58805"/>
        <dbReference type="EC" id="2.7.7.65"/>
    </reaction>
</comment>
<evidence type="ECO:0000256" key="2">
    <source>
        <dbReference type="ARBA" id="ARBA00034247"/>
    </source>
</evidence>
<gene>
    <name evidence="4" type="ORF">ACFOEK_00825</name>
</gene>
<dbReference type="PANTHER" id="PTHR45138">
    <property type="entry name" value="REGULATORY COMPONENTS OF SENSORY TRANSDUCTION SYSTEM"/>
    <property type="match status" value="1"/>
</dbReference>
<dbReference type="EMBL" id="JBHRSZ010000001">
    <property type="protein sequence ID" value="MFC3149562.1"/>
    <property type="molecule type" value="Genomic_DNA"/>
</dbReference>
<reference evidence="5" key="1">
    <citation type="journal article" date="2019" name="Int. J. Syst. Evol. Microbiol.">
        <title>The Global Catalogue of Microorganisms (GCM) 10K type strain sequencing project: providing services to taxonomists for standard genome sequencing and annotation.</title>
        <authorList>
            <consortium name="The Broad Institute Genomics Platform"/>
            <consortium name="The Broad Institute Genome Sequencing Center for Infectious Disease"/>
            <person name="Wu L."/>
            <person name="Ma J."/>
        </authorList>
    </citation>
    <scope>NUCLEOTIDE SEQUENCE [LARGE SCALE GENOMIC DNA]</scope>
    <source>
        <strain evidence="5">KCTC 52438</strain>
    </source>
</reference>
<dbReference type="Gene3D" id="3.30.70.270">
    <property type="match status" value="1"/>
</dbReference>
<evidence type="ECO:0000256" key="1">
    <source>
        <dbReference type="ARBA" id="ARBA00012528"/>
    </source>
</evidence>
<comment type="caution">
    <text evidence="4">The sequence shown here is derived from an EMBL/GenBank/DDBJ whole genome shotgun (WGS) entry which is preliminary data.</text>
</comment>
<keyword evidence="5" id="KW-1185">Reference proteome</keyword>
<dbReference type="InterPro" id="IPR050469">
    <property type="entry name" value="Diguanylate_Cyclase"/>
</dbReference>
<dbReference type="InterPro" id="IPR000160">
    <property type="entry name" value="GGDEF_dom"/>
</dbReference>
<dbReference type="SUPFAM" id="SSF55073">
    <property type="entry name" value="Nucleotide cyclase"/>
    <property type="match status" value="1"/>
</dbReference>
<dbReference type="NCBIfam" id="TIGR00254">
    <property type="entry name" value="GGDEF"/>
    <property type="match status" value="1"/>
</dbReference>
<evidence type="ECO:0000313" key="4">
    <source>
        <dbReference type="EMBL" id="MFC3149562.1"/>
    </source>
</evidence>
<dbReference type="SMART" id="SM00267">
    <property type="entry name" value="GGDEF"/>
    <property type="match status" value="1"/>
</dbReference>
<feature type="domain" description="GGDEF" evidence="3">
    <location>
        <begin position="233"/>
        <end position="373"/>
    </location>
</feature>